<dbReference type="GO" id="GO:0061512">
    <property type="term" value="P:protein localization to cilium"/>
    <property type="evidence" value="ECO:0007669"/>
    <property type="project" value="TreeGrafter"/>
</dbReference>
<evidence type="ECO:0000313" key="3">
    <source>
        <dbReference type="Proteomes" id="UP000728032"/>
    </source>
</evidence>
<feature type="region of interest" description="Disordered" evidence="1">
    <location>
        <begin position="154"/>
        <end position="189"/>
    </location>
</feature>
<dbReference type="EMBL" id="CAJPVJ010005087">
    <property type="protein sequence ID" value="CAG2169218.1"/>
    <property type="molecule type" value="Genomic_DNA"/>
</dbReference>
<dbReference type="Proteomes" id="UP000728032">
    <property type="component" value="Unassembled WGS sequence"/>
</dbReference>
<evidence type="ECO:0000256" key="1">
    <source>
        <dbReference type="SAM" id="MobiDB-lite"/>
    </source>
</evidence>
<dbReference type="PANTHER" id="PTHR16517:SF138">
    <property type="entry name" value="TUBBY-RELATED PROTEIN 3"/>
    <property type="match status" value="1"/>
</dbReference>
<accession>A0A7R9M200</accession>
<dbReference type="EMBL" id="OC919912">
    <property type="protein sequence ID" value="CAD7652031.1"/>
    <property type="molecule type" value="Genomic_DNA"/>
</dbReference>
<dbReference type="GO" id="GO:0005929">
    <property type="term" value="C:cilium"/>
    <property type="evidence" value="ECO:0007669"/>
    <property type="project" value="TreeGrafter"/>
</dbReference>
<dbReference type="SUPFAM" id="SSF54518">
    <property type="entry name" value="Tubby C-terminal domain-like"/>
    <property type="match status" value="1"/>
</dbReference>
<dbReference type="PANTHER" id="PTHR16517">
    <property type="entry name" value="TUBBY-RELATED"/>
    <property type="match status" value="1"/>
</dbReference>
<evidence type="ECO:0000313" key="2">
    <source>
        <dbReference type="EMBL" id="CAD7652031.1"/>
    </source>
</evidence>
<feature type="compositionally biased region" description="Polar residues" evidence="1">
    <location>
        <begin position="178"/>
        <end position="189"/>
    </location>
</feature>
<feature type="compositionally biased region" description="Polar residues" evidence="1">
    <location>
        <begin position="1"/>
        <end position="22"/>
    </location>
</feature>
<dbReference type="InterPro" id="IPR025659">
    <property type="entry name" value="Tubby-like_C"/>
</dbReference>
<organism evidence="2">
    <name type="scientific">Oppiella nova</name>
    <dbReference type="NCBI Taxonomy" id="334625"/>
    <lineage>
        <taxon>Eukaryota</taxon>
        <taxon>Metazoa</taxon>
        <taxon>Ecdysozoa</taxon>
        <taxon>Arthropoda</taxon>
        <taxon>Chelicerata</taxon>
        <taxon>Arachnida</taxon>
        <taxon>Acari</taxon>
        <taxon>Acariformes</taxon>
        <taxon>Sarcoptiformes</taxon>
        <taxon>Oribatida</taxon>
        <taxon>Brachypylina</taxon>
        <taxon>Oppioidea</taxon>
        <taxon>Oppiidae</taxon>
        <taxon>Oppiella</taxon>
    </lineage>
</organism>
<sequence>MDQSLGTTKWSRNLSEDSQSESNRLRLIERQRQLLESKLQRQHQVIATTSRPSTGRTAKSALSGQRSTEKLIDLEDVGAGNETGGGVANAGQLKGDEYDYFCTIIRDKKGLDRSLYPTYYMHLQAIVPNTELEKSDKSSEQSSPKSSLELVNITNESSLNSNSNSSSNTSTDMIKGNDSGSRGPHTSSNIGGYRQVFILSGRRRKKSKTYIIGNDPFDISRGNCIAKLKSNVLGTQFTAIRFLSTNPYRNYII</sequence>
<gene>
    <name evidence="2" type="ORF">ONB1V03_LOCUS8698</name>
</gene>
<feature type="compositionally biased region" description="Low complexity" evidence="1">
    <location>
        <begin position="154"/>
        <end position="171"/>
    </location>
</feature>
<name>A0A7R9M200_9ACAR</name>
<keyword evidence="3" id="KW-1185">Reference proteome</keyword>
<dbReference type="OrthoDB" id="8775810at2759"/>
<dbReference type="AlphaFoldDB" id="A0A7R9M200"/>
<proteinExistence type="predicted"/>
<feature type="compositionally biased region" description="Polar residues" evidence="1">
    <location>
        <begin position="49"/>
        <end position="66"/>
    </location>
</feature>
<feature type="region of interest" description="Disordered" evidence="1">
    <location>
        <begin position="1"/>
        <end position="23"/>
    </location>
</feature>
<feature type="region of interest" description="Disordered" evidence="1">
    <location>
        <begin position="49"/>
        <end position="69"/>
    </location>
</feature>
<reference evidence="2" key="1">
    <citation type="submission" date="2020-11" db="EMBL/GenBank/DDBJ databases">
        <authorList>
            <person name="Tran Van P."/>
        </authorList>
    </citation>
    <scope>NUCLEOTIDE SEQUENCE</scope>
</reference>
<dbReference type="Gene3D" id="3.20.90.10">
    <property type="entry name" value="Tubby Protein, Chain A"/>
    <property type="match status" value="1"/>
</dbReference>
<protein>
    <submittedName>
        <fullName evidence="2">Uncharacterized protein</fullName>
    </submittedName>
</protein>